<evidence type="ECO:0000313" key="1">
    <source>
        <dbReference type="EMBL" id="GMQ63966.1"/>
    </source>
</evidence>
<reference evidence="1" key="1">
    <citation type="submission" date="2023-09" db="EMBL/GenBank/DDBJ databases">
        <title>Vallitalea sediminicola and Vallitalea maricola sp. nov., anaerobic bacteria isolated from marine sediment.</title>
        <authorList>
            <person name="Hirano S."/>
            <person name="Maeda A."/>
            <person name="Terahara T."/>
            <person name="Mori K."/>
            <person name="Hamada M."/>
            <person name="Matsumoto R."/>
            <person name="Kobayashi T."/>
        </authorList>
    </citation>
    <scope>NUCLEOTIDE SEQUENCE</scope>
    <source>
        <strain evidence="1">AN17-2</strain>
    </source>
</reference>
<organism evidence="1 2">
    <name type="scientific">Vallitalea maricola</name>
    <dbReference type="NCBI Taxonomy" id="3074433"/>
    <lineage>
        <taxon>Bacteria</taxon>
        <taxon>Bacillati</taxon>
        <taxon>Bacillota</taxon>
        <taxon>Clostridia</taxon>
        <taxon>Lachnospirales</taxon>
        <taxon>Vallitaleaceae</taxon>
        <taxon>Vallitalea</taxon>
    </lineage>
</organism>
<dbReference type="EMBL" id="BTPU01000058">
    <property type="protein sequence ID" value="GMQ63966.1"/>
    <property type="molecule type" value="Genomic_DNA"/>
</dbReference>
<keyword evidence="1" id="KW-0238">DNA-binding</keyword>
<protein>
    <submittedName>
        <fullName evidence="1">LytTR family DNA-binding domain-containing protein</fullName>
    </submittedName>
</protein>
<accession>A0ACB5UNB5</accession>
<gene>
    <name evidence="1" type="ORF">AN2V17_32030</name>
</gene>
<dbReference type="Proteomes" id="UP001374599">
    <property type="component" value="Unassembled WGS sequence"/>
</dbReference>
<comment type="caution">
    <text evidence="1">The sequence shown here is derived from an EMBL/GenBank/DDBJ whole genome shotgun (WGS) entry which is preliminary data.</text>
</comment>
<sequence length="238" mass="28776">MKIAICDDTYKDSGKLEELIYKYFNYNERLFTCDVYTSGEELIEHLEESNIYYQIYFLDIEMLEINGLQAAKFIRSKDMNALIIFTTNHSELVYQAFEVNAFHYLRKPINKDMVDKILIRAKHFLTIKNTIFQFKSGKILYTLNYNQILYFEKDKRLIFVHTDNEDFTYYGTFKELNDNVNDTIFAQVHKSFIINMDFVFKIENKELVLKNNKRISISRKYYNEFMHKYRQFILARLI</sequence>
<evidence type="ECO:0000313" key="2">
    <source>
        <dbReference type="Proteomes" id="UP001374599"/>
    </source>
</evidence>
<name>A0ACB5UNB5_9FIRM</name>
<keyword evidence="2" id="KW-1185">Reference proteome</keyword>
<proteinExistence type="predicted"/>